<reference evidence="2 3" key="1">
    <citation type="submission" date="2023-03" db="EMBL/GenBank/DDBJ databases">
        <title>Bacillus Genome Sequencing.</title>
        <authorList>
            <person name="Dunlap C."/>
        </authorList>
    </citation>
    <scope>NUCLEOTIDE SEQUENCE [LARGE SCALE GENOMIC DNA]</scope>
    <source>
        <strain evidence="2 3">B-14544</strain>
    </source>
</reference>
<sequence>MSKKKDTIICSCCGKEKNSDEFYASKSYINKHTGKLSICKKCTWDYVVTDDNGYDIEKMKDLLQMIDKPMSAFILESSEEEGNRDSKNVFKCYMKNLGMRQYIHLRGKDGDSNTNNNQNKVIEHDVVVRNELPKIKVEITETDLKNRDDVLRMLGYDPFETENESDKVYLYNRLVDFLDESTLEDSFKLPAVIEIVKSFNQIDKINLAIANLTSDISRVSDNVGSVNSLITAKEKMLKSVLALAKDNGISVNHNNNKSKGGNTLNGIVKKLNEIGLSSSELNLFDLETCESMKQIADFSNRSILDQLMLDENDYTDMIAQQREMINELDSKLIKEEEDNRLLKIEIAKLQGTLKTS</sequence>
<keyword evidence="3" id="KW-1185">Reference proteome</keyword>
<name>A0ABU6N7Q7_9BACI</name>
<feature type="coiled-coil region" evidence="1">
    <location>
        <begin position="318"/>
        <end position="352"/>
    </location>
</feature>
<protein>
    <submittedName>
        <fullName evidence="2">Uncharacterized protein</fullName>
    </submittedName>
</protein>
<proteinExistence type="predicted"/>
<comment type="caution">
    <text evidence="2">The sequence shown here is derived from an EMBL/GenBank/DDBJ whole genome shotgun (WGS) entry which is preliminary data.</text>
</comment>
<gene>
    <name evidence="2" type="ORF">P4447_07325</name>
</gene>
<evidence type="ECO:0000313" key="3">
    <source>
        <dbReference type="Proteomes" id="UP001330749"/>
    </source>
</evidence>
<evidence type="ECO:0000313" key="2">
    <source>
        <dbReference type="EMBL" id="MED3562262.1"/>
    </source>
</evidence>
<accession>A0ABU6N7Q7</accession>
<keyword evidence="1" id="KW-0175">Coiled coil</keyword>
<dbReference type="EMBL" id="JARMQG010000084">
    <property type="protein sequence ID" value="MED3562262.1"/>
    <property type="molecule type" value="Genomic_DNA"/>
</dbReference>
<organism evidence="2 3">
    <name type="scientific">Bacillus xiapuensis</name>
    <dbReference type="NCBI Taxonomy" id="2014075"/>
    <lineage>
        <taxon>Bacteria</taxon>
        <taxon>Bacillati</taxon>
        <taxon>Bacillota</taxon>
        <taxon>Bacilli</taxon>
        <taxon>Bacillales</taxon>
        <taxon>Bacillaceae</taxon>
        <taxon>Bacillus</taxon>
    </lineage>
</organism>
<dbReference type="Proteomes" id="UP001330749">
    <property type="component" value="Unassembled WGS sequence"/>
</dbReference>
<dbReference type="RefSeq" id="WP_327967163.1">
    <property type="nucleotide sequence ID" value="NZ_JARMQG010000084.1"/>
</dbReference>
<evidence type="ECO:0000256" key="1">
    <source>
        <dbReference type="SAM" id="Coils"/>
    </source>
</evidence>